<evidence type="ECO:0000313" key="6">
    <source>
        <dbReference type="Proteomes" id="UP000011885"/>
    </source>
</evidence>
<evidence type="ECO:0000259" key="4">
    <source>
        <dbReference type="Pfam" id="PF00535"/>
    </source>
</evidence>
<sequence>MTLAPQISVIIPTSKPLTSISRTLESISRYASEGLEVLVVQNGLNENPNQRDSYTTKLAGFEFRIIQEEVPGLLAGRHRGVKESQFDILTFIDDDVEVDEHWLQAISNNFRDTTVDLVGGPSSPLYESPPPDWLEKFVYRHENTWRCSYLSLLDYGNERKEIDPSLIWGLNFSIRRNTLLALGGFHPDGVPWRLRQFRGNGEAAVTTKAKASNKTAIYDPNVSVVHIVPKDRLSIEYIEKRSYLQGISDSYSFLRKKHKEQSVTKPATIVTKRERAVRLAKKLLKSPEAPADTALFKSRVAYQKGYQFHQRQFHSNKLVQDWVLRPDYWTYSYPK</sequence>
<dbReference type="Pfam" id="PF00535">
    <property type="entry name" value="Glycos_transf_2"/>
    <property type="match status" value="1"/>
</dbReference>
<evidence type="ECO:0000313" key="5">
    <source>
        <dbReference type="EMBL" id="EMI54708.1"/>
    </source>
</evidence>
<dbReference type="CDD" id="cd00761">
    <property type="entry name" value="Glyco_tranf_GTA_type"/>
    <property type="match status" value="1"/>
</dbReference>
<evidence type="ECO:0000256" key="3">
    <source>
        <dbReference type="ARBA" id="ARBA00022679"/>
    </source>
</evidence>
<dbReference type="AlphaFoldDB" id="M5UFF7"/>
<dbReference type="RefSeq" id="WP_008681573.1">
    <property type="nucleotide sequence ID" value="NZ_ANOH01000263.1"/>
</dbReference>
<keyword evidence="3 5" id="KW-0808">Transferase</keyword>
<keyword evidence="6" id="KW-1185">Reference proteome</keyword>
<proteinExistence type="inferred from homology"/>
<dbReference type="PANTHER" id="PTHR43179">
    <property type="entry name" value="RHAMNOSYLTRANSFERASE WBBL"/>
    <property type="match status" value="1"/>
</dbReference>
<reference evidence="5 6" key="1">
    <citation type="journal article" date="2013" name="Mar. Genomics">
        <title>Expression of sulfatases in Rhodopirellula baltica and the diversity of sulfatases in the genus Rhodopirellula.</title>
        <authorList>
            <person name="Wegner C.E."/>
            <person name="Richter-Heitmann T."/>
            <person name="Klindworth A."/>
            <person name="Klockow C."/>
            <person name="Richter M."/>
            <person name="Achstetter T."/>
            <person name="Glockner F.O."/>
            <person name="Harder J."/>
        </authorList>
    </citation>
    <scope>NUCLEOTIDE SEQUENCE [LARGE SCALE GENOMIC DNA]</scope>
    <source>
        <strain evidence="5 6">SM41</strain>
    </source>
</reference>
<dbReference type="Gene3D" id="3.90.550.10">
    <property type="entry name" value="Spore Coat Polysaccharide Biosynthesis Protein SpsA, Chain A"/>
    <property type="match status" value="1"/>
</dbReference>
<accession>M5UFF7</accession>
<evidence type="ECO:0000256" key="1">
    <source>
        <dbReference type="ARBA" id="ARBA00006739"/>
    </source>
</evidence>
<organism evidence="5 6">
    <name type="scientific">Rhodopirellula sallentina SM41</name>
    <dbReference type="NCBI Taxonomy" id="1263870"/>
    <lineage>
        <taxon>Bacteria</taxon>
        <taxon>Pseudomonadati</taxon>
        <taxon>Planctomycetota</taxon>
        <taxon>Planctomycetia</taxon>
        <taxon>Pirellulales</taxon>
        <taxon>Pirellulaceae</taxon>
        <taxon>Rhodopirellula</taxon>
    </lineage>
</organism>
<dbReference type="Proteomes" id="UP000011885">
    <property type="component" value="Unassembled WGS sequence"/>
</dbReference>
<dbReference type="SUPFAM" id="SSF53448">
    <property type="entry name" value="Nucleotide-diphospho-sugar transferases"/>
    <property type="match status" value="1"/>
</dbReference>
<dbReference type="GO" id="GO:0016757">
    <property type="term" value="F:glycosyltransferase activity"/>
    <property type="evidence" value="ECO:0007669"/>
    <property type="project" value="UniProtKB-KW"/>
</dbReference>
<protein>
    <submittedName>
        <fullName evidence="5">Glycosyl transferase family protein</fullName>
    </submittedName>
</protein>
<dbReference type="InterPro" id="IPR029044">
    <property type="entry name" value="Nucleotide-diphossugar_trans"/>
</dbReference>
<dbReference type="PANTHER" id="PTHR43179:SF12">
    <property type="entry name" value="GALACTOFURANOSYLTRANSFERASE GLFT2"/>
    <property type="match status" value="1"/>
</dbReference>
<feature type="domain" description="Glycosyltransferase 2-like" evidence="4">
    <location>
        <begin position="8"/>
        <end position="120"/>
    </location>
</feature>
<dbReference type="InterPro" id="IPR001173">
    <property type="entry name" value="Glyco_trans_2-like"/>
</dbReference>
<dbReference type="OrthoDB" id="153025at2"/>
<keyword evidence="2" id="KW-0328">Glycosyltransferase</keyword>
<name>M5UFF7_9BACT</name>
<comment type="caution">
    <text evidence="5">The sequence shown here is derived from an EMBL/GenBank/DDBJ whole genome shotgun (WGS) entry which is preliminary data.</text>
</comment>
<dbReference type="PATRIC" id="fig|1263870.3.peg.4055"/>
<evidence type="ECO:0000256" key="2">
    <source>
        <dbReference type="ARBA" id="ARBA00022676"/>
    </source>
</evidence>
<comment type="similarity">
    <text evidence="1">Belongs to the glycosyltransferase 2 family.</text>
</comment>
<dbReference type="EMBL" id="ANOH01000263">
    <property type="protein sequence ID" value="EMI54708.1"/>
    <property type="molecule type" value="Genomic_DNA"/>
</dbReference>
<gene>
    <name evidence="5" type="ORF">RSSM_03824</name>
</gene>